<feature type="domain" description="ABC transporter" evidence="7">
    <location>
        <begin position="290"/>
        <end position="533"/>
    </location>
</feature>
<dbReference type="CDD" id="cd03215">
    <property type="entry name" value="ABC_Carb_Monos_II"/>
    <property type="match status" value="1"/>
</dbReference>
<dbReference type="GO" id="GO:0005524">
    <property type="term" value="F:ATP binding"/>
    <property type="evidence" value="ECO:0007669"/>
    <property type="project" value="UniProtKB-KW"/>
</dbReference>
<evidence type="ECO:0000256" key="3">
    <source>
        <dbReference type="ARBA" id="ARBA00022737"/>
    </source>
</evidence>
<dbReference type="SUPFAM" id="SSF52540">
    <property type="entry name" value="P-loop containing nucleoside triphosphate hydrolases"/>
    <property type="match status" value="2"/>
</dbReference>
<keyword evidence="1" id="KW-0813">Transport</keyword>
<keyword evidence="4" id="KW-0547">Nucleotide-binding</keyword>
<evidence type="ECO:0000256" key="6">
    <source>
        <dbReference type="SAM" id="MobiDB-lite"/>
    </source>
</evidence>
<feature type="region of interest" description="Disordered" evidence="6">
    <location>
        <begin position="510"/>
        <end position="533"/>
    </location>
</feature>
<keyword evidence="9" id="KW-1185">Reference proteome</keyword>
<feature type="region of interest" description="Disordered" evidence="6">
    <location>
        <begin position="1"/>
        <end position="27"/>
    </location>
</feature>
<accession>A0ABS8CPG6</accession>
<dbReference type="EMBL" id="JACDXX010000014">
    <property type="protein sequence ID" value="MCB5411291.1"/>
    <property type="molecule type" value="Genomic_DNA"/>
</dbReference>
<dbReference type="InterPro" id="IPR017871">
    <property type="entry name" value="ABC_transporter-like_CS"/>
</dbReference>
<comment type="caution">
    <text evidence="8">The sequence shown here is derived from an EMBL/GenBank/DDBJ whole genome shotgun (WGS) entry which is preliminary data.</text>
</comment>
<organism evidence="8 9">
    <name type="scientific">Pseudogemmobacter faecipullorum</name>
    <dbReference type="NCBI Taxonomy" id="2755041"/>
    <lineage>
        <taxon>Bacteria</taxon>
        <taxon>Pseudomonadati</taxon>
        <taxon>Pseudomonadota</taxon>
        <taxon>Alphaproteobacteria</taxon>
        <taxon>Rhodobacterales</taxon>
        <taxon>Paracoccaceae</taxon>
        <taxon>Pseudogemmobacter</taxon>
    </lineage>
</organism>
<dbReference type="SMART" id="SM00382">
    <property type="entry name" value="AAA"/>
    <property type="match status" value="2"/>
</dbReference>
<keyword evidence="3" id="KW-0677">Repeat</keyword>
<dbReference type="PROSITE" id="PS00211">
    <property type="entry name" value="ABC_TRANSPORTER_1"/>
    <property type="match status" value="1"/>
</dbReference>
<dbReference type="InterPro" id="IPR003439">
    <property type="entry name" value="ABC_transporter-like_ATP-bd"/>
</dbReference>
<dbReference type="RefSeq" id="WP_226936762.1">
    <property type="nucleotide sequence ID" value="NZ_JACDXX010000014.1"/>
</dbReference>
<dbReference type="CDD" id="cd03216">
    <property type="entry name" value="ABC_Carb_Monos_I"/>
    <property type="match status" value="1"/>
</dbReference>
<dbReference type="PANTHER" id="PTHR43790">
    <property type="entry name" value="CARBOHYDRATE TRANSPORT ATP-BINDING PROTEIN MG119-RELATED"/>
    <property type="match status" value="1"/>
</dbReference>
<dbReference type="PROSITE" id="PS50893">
    <property type="entry name" value="ABC_TRANSPORTER_2"/>
    <property type="match status" value="2"/>
</dbReference>
<dbReference type="PANTHER" id="PTHR43790:SF9">
    <property type="entry name" value="GALACTOFURANOSE TRANSPORTER ATP-BINDING PROTEIN YTFR"/>
    <property type="match status" value="1"/>
</dbReference>
<evidence type="ECO:0000259" key="7">
    <source>
        <dbReference type="PROSITE" id="PS50893"/>
    </source>
</evidence>
<evidence type="ECO:0000256" key="5">
    <source>
        <dbReference type="ARBA" id="ARBA00022840"/>
    </source>
</evidence>
<evidence type="ECO:0000256" key="4">
    <source>
        <dbReference type="ARBA" id="ARBA00022741"/>
    </source>
</evidence>
<feature type="compositionally biased region" description="Polar residues" evidence="6">
    <location>
        <begin position="1"/>
        <end position="13"/>
    </location>
</feature>
<evidence type="ECO:0000313" key="8">
    <source>
        <dbReference type="EMBL" id="MCB5411291.1"/>
    </source>
</evidence>
<dbReference type="Pfam" id="PF00005">
    <property type="entry name" value="ABC_tran"/>
    <property type="match status" value="2"/>
</dbReference>
<dbReference type="Gene3D" id="3.40.50.300">
    <property type="entry name" value="P-loop containing nucleotide triphosphate hydrolases"/>
    <property type="match status" value="2"/>
</dbReference>
<evidence type="ECO:0000313" key="9">
    <source>
        <dbReference type="Proteomes" id="UP001198571"/>
    </source>
</evidence>
<dbReference type="Proteomes" id="UP001198571">
    <property type="component" value="Unassembled WGS sequence"/>
</dbReference>
<dbReference type="InterPro" id="IPR003593">
    <property type="entry name" value="AAA+_ATPase"/>
</dbReference>
<sequence length="533" mass="55815">MSQPSSLCGTYQQDPGRAAAGGPGIRPVAPGAETPLLEARGLVKRFFGVTVLDGVSLSLARGEVRALLGENGAGKSTIINLLSGVHQPDGGALLLDGAPVRFSRPLEAGHAGISVIRQELSLFPELSVAEAIFAGHLPRNRLGLVDWRQIREVARQALARLGLAVDVGAPVASLSIAEQQMVEIARALTRKSRVVIMDEPTASLSPNEVAHLGTIIAQLSAEGVAVLYVSHRLDEIRAFCRSYTVLRDGKAVSAGLVCETDIPSLIRDMAGREVAIGASGAPRQKGAPVLELRGLASLPAKRGGQRVRAVDLVVHEGEILGLAGIVGAGRTETARMIFGLDPIGAGEIVLNGQPFRAGSPSAAMAAGIGYVPEDRKGLSILPERSVAENFALTGAVPAGPFGWNDRPGEAKALAGFVKKLGIRAVSLRAPITTLSGGNQQKVILARWIALKPKLLIIDEPTRGIDVGAKEDVHALIREIAAEGVAVLLISSDLPEVLTLSDRIVTLREGETTSDQPAARASSEGLMARMTRHD</sequence>
<evidence type="ECO:0000256" key="2">
    <source>
        <dbReference type="ARBA" id="ARBA00022597"/>
    </source>
</evidence>
<keyword evidence="2" id="KW-0762">Sugar transport</keyword>
<feature type="domain" description="ABC transporter" evidence="7">
    <location>
        <begin position="37"/>
        <end position="273"/>
    </location>
</feature>
<proteinExistence type="predicted"/>
<keyword evidence="5 8" id="KW-0067">ATP-binding</keyword>
<protein>
    <submittedName>
        <fullName evidence="8">Sugar ABC transporter ATP-binding protein</fullName>
    </submittedName>
</protein>
<gene>
    <name evidence="8" type="ORF">H0485_14960</name>
</gene>
<name>A0ABS8CPG6_9RHOB</name>
<dbReference type="InterPro" id="IPR050107">
    <property type="entry name" value="ABC_carbohydrate_import_ATPase"/>
</dbReference>
<reference evidence="8 9" key="1">
    <citation type="submission" date="2020-07" db="EMBL/GenBank/DDBJ databases">
        <title>Pseudogemmobacter sp. nov., isolated from poultry manure in Taiwan.</title>
        <authorList>
            <person name="Lin S.-Y."/>
            <person name="Tang Y.-S."/>
            <person name="Young C.-C."/>
        </authorList>
    </citation>
    <scope>NUCLEOTIDE SEQUENCE [LARGE SCALE GENOMIC DNA]</scope>
    <source>
        <strain evidence="8 9">CC-YST710</strain>
    </source>
</reference>
<evidence type="ECO:0000256" key="1">
    <source>
        <dbReference type="ARBA" id="ARBA00022448"/>
    </source>
</evidence>
<dbReference type="InterPro" id="IPR027417">
    <property type="entry name" value="P-loop_NTPase"/>
</dbReference>